<dbReference type="AlphaFoldDB" id="A0A4Y2P2G0"/>
<dbReference type="Proteomes" id="UP000499080">
    <property type="component" value="Unassembled WGS sequence"/>
</dbReference>
<sequence length="121" mass="13829">MKTMLPRLFHKCKWNDTKRRISSLSKMRKPMVPLIHKCKCNDYKEGEISACQEPENNVATFISSQVEMTHKEGEFRAIKPEKQCAVYSTSASGQLQRGEISEPVKAKENNVATFIPQVQVE</sequence>
<reference evidence="1 2" key="1">
    <citation type="journal article" date="2019" name="Sci. Rep.">
        <title>Orb-weaving spider Araneus ventricosus genome elucidates the spidroin gene catalogue.</title>
        <authorList>
            <person name="Kono N."/>
            <person name="Nakamura H."/>
            <person name="Ohtoshi R."/>
            <person name="Moran D.A.P."/>
            <person name="Shinohara A."/>
            <person name="Yoshida Y."/>
            <person name="Fujiwara M."/>
            <person name="Mori M."/>
            <person name="Tomita M."/>
            <person name="Arakawa K."/>
        </authorList>
    </citation>
    <scope>NUCLEOTIDE SEQUENCE [LARGE SCALE GENOMIC DNA]</scope>
</reference>
<dbReference type="EMBL" id="BGPR01010267">
    <property type="protein sequence ID" value="GBN45219.1"/>
    <property type="molecule type" value="Genomic_DNA"/>
</dbReference>
<accession>A0A4Y2P2G0</accession>
<protein>
    <submittedName>
        <fullName evidence="1">Uncharacterized protein</fullName>
    </submittedName>
</protein>
<organism evidence="1 2">
    <name type="scientific">Araneus ventricosus</name>
    <name type="common">Orbweaver spider</name>
    <name type="synonym">Epeira ventricosa</name>
    <dbReference type="NCBI Taxonomy" id="182803"/>
    <lineage>
        <taxon>Eukaryota</taxon>
        <taxon>Metazoa</taxon>
        <taxon>Ecdysozoa</taxon>
        <taxon>Arthropoda</taxon>
        <taxon>Chelicerata</taxon>
        <taxon>Arachnida</taxon>
        <taxon>Araneae</taxon>
        <taxon>Araneomorphae</taxon>
        <taxon>Entelegynae</taxon>
        <taxon>Araneoidea</taxon>
        <taxon>Araneidae</taxon>
        <taxon>Araneus</taxon>
    </lineage>
</organism>
<gene>
    <name evidence="1" type="ORF">AVEN_185195_1</name>
</gene>
<evidence type="ECO:0000313" key="2">
    <source>
        <dbReference type="Proteomes" id="UP000499080"/>
    </source>
</evidence>
<comment type="caution">
    <text evidence="1">The sequence shown here is derived from an EMBL/GenBank/DDBJ whole genome shotgun (WGS) entry which is preliminary data.</text>
</comment>
<evidence type="ECO:0000313" key="1">
    <source>
        <dbReference type="EMBL" id="GBN45219.1"/>
    </source>
</evidence>
<keyword evidence="2" id="KW-1185">Reference proteome</keyword>
<name>A0A4Y2P2G0_ARAVE</name>
<proteinExistence type="predicted"/>